<dbReference type="PANTHER" id="PTHR13366:SF0">
    <property type="entry name" value="HEAT REPEAT-CONTAINING PROTEIN 6"/>
    <property type="match status" value="1"/>
</dbReference>
<dbReference type="InterPro" id="IPR011989">
    <property type="entry name" value="ARM-like"/>
</dbReference>
<gene>
    <name evidence="3" type="primary">heatr6</name>
    <name evidence="3" type="ORF">c0_g2_i1</name>
</gene>
<dbReference type="EMBL" id="GDHF01019685">
    <property type="protein sequence ID" value="JAI32629.1"/>
    <property type="molecule type" value="Transcribed_RNA"/>
</dbReference>
<dbReference type="Pfam" id="PF13251">
    <property type="entry name" value="DUF4042"/>
    <property type="match status" value="1"/>
</dbReference>
<reference evidence="3" key="1">
    <citation type="submission" date="2015-06" db="EMBL/GenBank/DDBJ databases">
        <authorList>
            <person name="Hoefler B.C."/>
            <person name="Straight P.D."/>
        </authorList>
    </citation>
    <scope>NUCLEOTIDE SEQUENCE</scope>
</reference>
<dbReference type="SUPFAM" id="SSF48371">
    <property type="entry name" value="ARM repeat"/>
    <property type="match status" value="1"/>
</dbReference>
<evidence type="ECO:0000259" key="2">
    <source>
        <dbReference type="Pfam" id="PF13251"/>
    </source>
</evidence>
<evidence type="ECO:0000313" key="3">
    <source>
        <dbReference type="EMBL" id="JAI32629.1"/>
    </source>
</evidence>
<dbReference type="PANTHER" id="PTHR13366">
    <property type="entry name" value="MALARIA ANTIGEN-RELATED"/>
    <property type="match status" value="1"/>
</dbReference>
<name>A0A0K8V139_BACLA</name>
<dbReference type="AlphaFoldDB" id="A0A0K8V139"/>
<protein>
    <recommendedName>
        <fullName evidence="1">HEAT repeat-containing protein 6</fullName>
    </recommendedName>
</protein>
<evidence type="ECO:0000256" key="1">
    <source>
        <dbReference type="ARBA" id="ARBA00015263"/>
    </source>
</evidence>
<dbReference type="Gene3D" id="1.25.10.10">
    <property type="entry name" value="Leucine-rich Repeat Variant"/>
    <property type="match status" value="2"/>
</dbReference>
<proteinExistence type="predicted"/>
<dbReference type="OrthoDB" id="66533at2759"/>
<dbReference type="InterPro" id="IPR052107">
    <property type="entry name" value="HEAT6"/>
</dbReference>
<organism evidence="3">
    <name type="scientific">Bactrocera latifrons</name>
    <name type="common">Malaysian fruit fly</name>
    <name type="synonym">Chaetodacus latifrons</name>
    <dbReference type="NCBI Taxonomy" id="174628"/>
    <lineage>
        <taxon>Eukaryota</taxon>
        <taxon>Metazoa</taxon>
        <taxon>Ecdysozoa</taxon>
        <taxon>Arthropoda</taxon>
        <taxon>Hexapoda</taxon>
        <taxon>Insecta</taxon>
        <taxon>Pterygota</taxon>
        <taxon>Neoptera</taxon>
        <taxon>Endopterygota</taxon>
        <taxon>Diptera</taxon>
        <taxon>Brachycera</taxon>
        <taxon>Muscomorpha</taxon>
        <taxon>Tephritoidea</taxon>
        <taxon>Tephritidae</taxon>
        <taxon>Bactrocera</taxon>
        <taxon>Bactrocera</taxon>
    </lineage>
</organism>
<accession>A0A0K8V139</accession>
<sequence>MEPNTILKLLNDIKMFQMQHETFYDRILSILEMMSTIDIEDKLIAECIGELSHIALPENIDENDHRLDRFFNWLCEIYWKNECAEFSAIRVISKIIKYSTKYRSWLFKNLFCPQSPICERILGDKIKNDLYVLSVLECLNAIFNDLKIDLITEEQKQSCGFILTVLIRMHYSLNINSLQNPNITLYCLILLNKYASFCKQDIELNISELMGISLAFIEYGLSIKSVSIICPELIKPSHYLNNASDEHEVVEPIIHHKFGGKLSKKRHRGLKPKESVNTILETANNGFGELDSEMTMINIMEKTQCDILQNEISSRIRLASIILFGQITRSIKRHVLYTYWQSIFPYDGVDNVCARKGIIFVCQADVNSKCRSAALNVCAEVLLNLKPLYSQAEFKDRSSAFLPFSHMLGLSIITTYKALIDIIHSEKCLNVLTQALKCLAALAEITPFAKLECEIVANIIYAVKNLVHHNDYTIQISALSVLEVLLMDSEMPSEVAEALGVSKECIPTSSSNENFPNSGFTKKVNKENCFDRGTKRIDKYNFEASWLILKIISNLEMSLVQGNTICRKIKTPCTLRIKSLHILTAMAIHFEFFLKDNLEKLTFILRDSIHDGQVEVRLCGSKCLEACVYQMNLFLQNNCSNDNICSLKCFWICMFPIITHQMSIEKESTAVKIALCDAISNIGAIIFENLSEPIRINLLSFLSGLSCDSSEDVLVRATVVRALSVFVTFPAMHMNFVFIENTAELILRLAGEGNMTVRIKVIWSMGNISDALLENVSDNTAEKISDEILWRLIQYSTEACNDCDKVRCNAVRTLGNLLCLLTENHFQRISDRTVIKCAISKLIDGIRSSGTAKVKWNSCYAVGKVLENEKIFQYSSRYEDLTWQLPLFSALCHVIYNHPNYKVKINATAALIHIKEREYFGEHFSNIWSALLEAIEQSNNLINFYEYNHRDQLQEQMCFLICHIIKLANLQDIIMLSRVLFNKLEIVKNTWMRVLRRLLPGKAAPLLSCSTHLNDLLRSPSELSMEQKNAILLVMDAIPTSY</sequence>
<feature type="domain" description="DUF4042" evidence="2">
    <location>
        <begin position="315"/>
        <end position="494"/>
    </location>
</feature>
<dbReference type="InterPro" id="IPR016024">
    <property type="entry name" value="ARM-type_fold"/>
</dbReference>
<dbReference type="InterPro" id="IPR025283">
    <property type="entry name" value="DUF4042"/>
</dbReference>